<dbReference type="SUPFAM" id="SSF51338">
    <property type="entry name" value="Composite domain of metallo-dependent hydrolases"/>
    <property type="match status" value="1"/>
</dbReference>
<dbReference type="Proteomes" id="UP001524502">
    <property type="component" value="Unassembled WGS sequence"/>
</dbReference>
<organism evidence="2 3">
    <name type="scientific">Anaerovorax odorimutans</name>
    <dbReference type="NCBI Taxonomy" id="109327"/>
    <lineage>
        <taxon>Bacteria</taxon>
        <taxon>Bacillati</taxon>
        <taxon>Bacillota</taxon>
        <taxon>Clostridia</taxon>
        <taxon>Peptostreptococcales</taxon>
        <taxon>Anaerovoracaceae</taxon>
        <taxon>Anaerovorax</taxon>
    </lineage>
</organism>
<evidence type="ECO:0000313" key="2">
    <source>
        <dbReference type="EMBL" id="MCQ4636274.1"/>
    </source>
</evidence>
<dbReference type="Pfam" id="PF07969">
    <property type="entry name" value="Amidohydro_3"/>
    <property type="match status" value="1"/>
</dbReference>
<dbReference type="Gene3D" id="3.20.20.140">
    <property type="entry name" value="Metal-dependent hydrolases"/>
    <property type="match status" value="1"/>
</dbReference>
<protein>
    <submittedName>
        <fullName evidence="2">Amidohydrolase family protein</fullName>
    </submittedName>
</protein>
<dbReference type="EMBL" id="JANFXK010000005">
    <property type="protein sequence ID" value="MCQ4636274.1"/>
    <property type="molecule type" value="Genomic_DNA"/>
</dbReference>
<gene>
    <name evidence="2" type="ORF">NE619_05995</name>
</gene>
<dbReference type="PANTHER" id="PTHR22642:SF22">
    <property type="entry name" value="EXOENZYMES REGULATORY PROTEIN AEPA"/>
    <property type="match status" value="1"/>
</dbReference>
<evidence type="ECO:0000313" key="3">
    <source>
        <dbReference type="Proteomes" id="UP001524502"/>
    </source>
</evidence>
<accession>A0ABT1RM55</accession>
<sequence length="519" mass="57495">MSYDIVIKNGDIISMDKHLSVYKWVAIEGDKISALGSDDKAPEGKKVIDLNGRAVLPGMSDCHVHVVCAGLEEMSVNLLNAVSMQEIFGLVEQECKRIPGDDWVIAMNYVPQSMVREEDRRYPDKWELDKLSHGHKVMIIANTLHGVCVNSAAADLINVPADLPGVEMKDGETAGIYVSDDSAFAALGNMLASQSDEILWGYIKTCVNTAISRGATMMHGLFGQFVSGDRDIDLILERKKELPITMVEYYQTWDVDKVKAIGWPRIGGCLTLDGSLFEYTQCNFDPFVDVPSKRGLLYHSDLEIYDFVKKAHLNGMQVAMHALGDRAIDQLIYIYRQIFMEEGRRDIRHRIEHFATPTQAQIEMAKDLGLILSMQPGPSTTWDRADGGEFEVVLGRKGADNWDPMKKIIDAGNFICSGSDAPIVPVNPVRDIIALVDNANPCRNIDLDTAVKSVTINAAYTAGLEEIKGSIEIGKFADMAVMNMNPYDAVGTPAFSNLDVEMTIWEGKIVYEKNESNSK</sequence>
<evidence type="ECO:0000259" key="1">
    <source>
        <dbReference type="Pfam" id="PF07969"/>
    </source>
</evidence>
<dbReference type="InterPro" id="IPR013108">
    <property type="entry name" value="Amidohydro_3"/>
</dbReference>
<dbReference type="InterPro" id="IPR011059">
    <property type="entry name" value="Metal-dep_hydrolase_composite"/>
</dbReference>
<proteinExistence type="predicted"/>
<keyword evidence="3" id="KW-1185">Reference proteome</keyword>
<dbReference type="Gene3D" id="2.30.40.10">
    <property type="entry name" value="Urease, subunit C, domain 1"/>
    <property type="match status" value="1"/>
</dbReference>
<dbReference type="InterPro" id="IPR032466">
    <property type="entry name" value="Metal_Hydrolase"/>
</dbReference>
<reference evidence="2 3" key="1">
    <citation type="submission" date="2022-06" db="EMBL/GenBank/DDBJ databases">
        <title>Isolation of gut microbiota from human fecal samples.</title>
        <authorList>
            <person name="Pamer E.G."/>
            <person name="Barat B."/>
            <person name="Waligurski E."/>
            <person name="Medina S."/>
            <person name="Paddock L."/>
            <person name="Mostad J."/>
        </authorList>
    </citation>
    <scope>NUCLEOTIDE SEQUENCE [LARGE SCALE GENOMIC DNA]</scope>
    <source>
        <strain evidence="2 3">SL.3.17</strain>
    </source>
</reference>
<feature type="domain" description="Amidohydrolase 3" evidence="1">
    <location>
        <begin position="46"/>
        <end position="511"/>
    </location>
</feature>
<dbReference type="SUPFAM" id="SSF51556">
    <property type="entry name" value="Metallo-dependent hydrolases"/>
    <property type="match status" value="1"/>
</dbReference>
<dbReference type="RefSeq" id="WP_256131457.1">
    <property type="nucleotide sequence ID" value="NZ_JANFXK010000005.1"/>
</dbReference>
<dbReference type="Gene3D" id="3.10.310.70">
    <property type="match status" value="1"/>
</dbReference>
<name>A0ABT1RM55_9FIRM</name>
<comment type="caution">
    <text evidence="2">The sequence shown here is derived from an EMBL/GenBank/DDBJ whole genome shotgun (WGS) entry which is preliminary data.</text>
</comment>
<dbReference type="PANTHER" id="PTHR22642">
    <property type="entry name" value="IMIDAZOLONEPROPIONASE"/>
    <property type="match status" value="1"/>
</dbReference>